<feature type="transmembrane region" description="Helical" evidence="2">
    <location>
        <begin position="423"/>
        <end position="444"/>
    </location>
</feature>
<accession>A0A3S9IBK3</accession>
<feature type="transmembrane region" description="Helical" evidence="2">
    <location>
        <begin position="728"/>
        <end position="749"/>
    </location>
</feature>
<dbReference type="Proteomes" id="UP000280197">
    <property type="component" value="Chromosome"/>
</dbReference>
<feature type="transmembrane region" description="Helical" evidence="2">
    <location>
        <begin position="638"/>
        <end position="656"/>
    </location>
</feature>
<organism evidence="3 4">
    <name type="scientific">Streptomyces aquilus</name>
    <dbReference type="NCBI Taxonomy" id="2548456"/>
    <lineage>
        <taxon>Bacteria</taxon>
        <taxon>Bacillati</taxon>
        <taxon>Actinomycetota</taxon>
        <taxon>Actinomycetes</taxon>
        <taxon>Kitasatosporales</taxon>
        <taxon>Streptomycetaceae</taxon>
        <taxon>Streptomyces</taxon>
    </lineage>
</organism>
<feature type="transmembrane region" description="Helical" evidence="2">
    <location>
        <begin position="368"/>
        <end position="387"/>
    </location>
</feature>
<dbReference type="EMBL" id="CP034463">
    <property type="protein sequence ID" value="AZP21698.1"/>
    <property type="molecule type" value="Genomic_DNA"/>
</dbReference>
<feature type="transmembrane region" description="Helical" evidence="2">
    <location>
        <begin position="464"/>
        <end position="485"/>
    </location>
</feature>
<feature type="transmembrane region" description="Helical" evidence="2">
    <location>
        <begin position="246"/>
        <end position="263"/>
    </location>
</feature>
<keyword evidence="2" id="KW-0812">Transmembrane</keyword>
<keyword evidence="2" id="KW-0472">Membrane</keyword>
<feature type="region of interest" description="Disordered" evidence="1">
    <location>
        <begin position="804"/>
        <end position="827"/>
    </location>
</feature>
<sequence>MPEVNWTVDAFGKAFTAPAEIPDDTAYWLGFTEGQDRRSSSYSLAFDENSDGKLEISGEEVLRMPLNDPLAAELRQGAVTSGWSGWVQATSCAVFTPGSGLVFPGTPRITVGEEQVVARFPVPPTTLDLTDATSIQIQCSYESGAKYTPPLGAKDFTFTARGYSFTGISEVNPYVQEPHSIKFRTPDADIWFDLYLAPDGDGAGLATSQKPEPEDPLRNELALFIVAAVIGPLLAGSWLPHIPVEVVGTVTGISATAGFVLGVSDSSLLGAGTPAAFLTALSFAWWSLLLPALLIIAVAQRPEREDEPPSPRLPTYGAVVPFALVVLAVAAVIVRYAVPEDGPALATSCLGSALLVSLAFFVLGRDRWVDAALGVLLFAGLWLAPLLDAPLPAGLNFALVVGCSLPWAGALMFCVCGAGGRRAGALVLTGFTAALCLFPASKYLTLSGDDALFRAVADITPASVGYGLIQLAALAAAAVCAVLVFRRGADAEAVRDDDIRLCGVLLVGLSISPLMAGVPFMASDVIACVLGMITFWFLLPDAKADFAYRLSRLSTGAYVRLMHAEARNRLHRQAWFGFHRSAAGSLSTEETGTRDFELKWRAFADRAVPVTGGSSRSTNPAIASSAARTPRQNGMETGLLGLVFAIPVVVIDLRSWESIYPGVSLSELAMLAMHILRWVIYAAFYGYFYPRLPGHVPVAKSTYFLAAVLLPELTLIPLTAPYSTRETLTVLLLRTGEIVVFCYGLGLSWEIRLARLAGLPWSGLRDLRRLSAVTAPAATVIVAAATTIATALAGAATVAMLQSGPAGSESPPVPPSGTSVASPAATP</sequence>
<evidence type="ECO:0000256" key="2">
    <source>
        <dbReference type="SAM" id="Phobius"/>
    </source>
</evidence>
<feature type="transmembrane region" description="Helical" evidence="2">
    <location>
        <begin position="275"/>
        <end position="298"/>
    </location>
</feature>
<evidence type="ECO:0000313" key="3">
    <source>
        <dbReference type="EMBL" id="AZP21698.1"/>
    </source>
</evidence>
<protein>
    <submittedName>
        <fullName evidence="3">Uncharacterized protein</fullName>
    </submittedName>
</protein>
<feature type="transmembrane region" description="Helical" evidence="2">
    <location>
        <begin position="319"/>
        <end position="338"/>
    </location>
</feature>
<feature type="transmembrane region" description="Helical" evidence="2">
    <location>
        <begin position="770"/>
        <end position="801"/>
    </location>
</feature>
<evidence type="ECO:0000313" key="4">
    <source>
        <dbReference type="Proteomes" id="UP000280197"/>
    </source>
</evidence>
<feature type="transmembrane region" description="Helical" evidence="2">
    <location>
        <begin position="393"/>
        <end position="416"/>
    </location>
</feature>
<feature type="transmembrane region" description="Helical" evidence="2">
    <location>
        <begin position="668"/>
        <end position="689"/>
    </location>
</feature>
<keyword evidence="4" id="KW-1185">Reference proteome</keyword>
<feature type="transmembrane region" description="Helical" evidence="2">
    <location>
        <begin position="344"/>
        <end position="363"/>
    </location>
</feature>
<keyword evidence="2" id="KW-1133">Transmembrane helix</keyword>
<name>A0A3S9IBK3_9ACTN</name>
<gene>
    <name evidence="3" type="ORF">EJC51_39830</name>
</gene>
<proteinExistence type="predicted"/>
<feature type="transmembrane region" description="Helical" evidence="2">
    <location>
        <begin position="497"/>
        <end position="515"/>
    </location>
</feature>
<feature type="transmembrane region" description="Helical" evidence="2">
    <location>
        <begin position="521"/>
        <end position="539"/>
    </location>
</feature>
<dbReference type="KEGG" id="saqu:EJC51_39830"/>
<dbReference type="RefSeq" id="WP_126275522.1">
    <property type="nucleotide sequence ID" value="NZ_CP034463.1"/>
</dbReference>
<dbReference type="AlphaFoldDB" id="A0A3S9IBK3"/>
<reference evidence="3 4" key="1">
    <citation type="submission" date="2018-12" db="EMBL/GenBank/DDBJ databases">
        <authorList>
            <person name="Li K."/>
        </authorList>
    </citation>
    <scope>NUCLEOTIDE SEQUENCE [LARGE SCALE GENOMIC DNA]</scope>
    <source>
        <strain evidence="4">CR22</strain>
    </source>
</reference>
<evidence type="ECO:0000256" key="1">
    <source>
        <dbReference type="SAM" id="MobiDB-lite"/>
    </source>
</evidence>
<feature type="transmembrane region" description="Helical" evidence="2">
    <location>
        <begin position="701"/>
        <end position="722"/>
    </location>
</feature>
<feature type="transmembrane region" description="Helical" evidence="2">
    <location>
        <begin position="221"/>
        <end position="239"/>
    </location>
</feature>